<gene>
    <name evidence="2" type="ORF">Aglo03_31390</name>
</gene>
<dbReference type="EMBL" id="BSSD01000004">
    <property type="protein sequence ID" value="GLW92323.1"/>
    <property type="molecule type" value="Genomic_DNA"/>
</dbReference>
<reference evidence="2" key="1">
    <citation type="submission" date="2023-02" db="EMBL/GenBank/DDBJ databases">
        <title>Actinokineospora globicatena NBRC 15670.</title>
        <authorList>
            <person name="Ichikawa N."/>
            <person name="Sato H."/>
            <person name="Tonouchi N."/>
        </authorList>
    </citation>
    <scope>NUCLEOTIDE SEQUENCE</scope>
    <source>
        <strain evidence="2">NBRC 15670</strain>
    </source>
</reference>
<dbReference type="Proteomes" id="UP001165042">
    <property type="component" value="Unassembled WGS sequence"/>
</dbReference>
<sequence length="378" mass="39175">MTQPRKSIAETLNVTSYDEGPAANADRALENTPVAGTVWKSGKSIAEHARQLGTADDFGDVAAASGQLVGDGAKFMASAAADVTFFAMDPIGWLVSHGLNMLLELVQPLQDALHQVSGDGPAIGHASDNFVTMAEGFVALAADFETTGDTALKDWQDDAGEAAKAALAEFSTGIRGVGSAAGTVAEVLQMWSMVMVVIEEVIKAILSELISWLITIWLPALASSVITLGGSVAAAMTASIAKAATTFAKVTKHLGVFGKLLDRFMDFLRALSGKVEKLTAAFRLGKTVERGKRTIPVVGKVAERTVFVPSRRVITTAFGAQAGAGPLVTGAAIKAGIGAGKGIFGEAVDETHEPGPAIDKSGIGGGHDVEETRRNLDM</sequence>
<dbReference type="AlphaFoldDB" id="A0A9W6QPM8"/>
<evidence type="ECO:0000256" key="1">
    <source>
        <dbReference type="SAM" id="MobiDB-lite"/>
    </source>
</evidence>
<feature type="region of interest" description="Disordered" evidence="1">
    <location>
        <begin position="355"/>
        <end position="378"/>
    </location>
</feature>
<comment type="caution">
    <text evidence="2">The sequence shown here is derived from an EMBL/GenBank/DDBJ whole genome shotgun (WGS) entry which is preliminary data.</text>
</comment>
<protein>
    <recommendedName>
        <fullName evidence="4">Proteins of 100 residues with WXG</fullName>
    </recommendedName>
</protein>
<evidence type="ECO:0000313" key="3">
    <source>
        <dbReference type="Proteomes" id="UP001165042"/>
    </source>
</evidence>
<accession>A0A9W6QPM8</accession>
<feature type="compositionally biased region" description="Basic and acidic residues" evidence="1">
    <location>
        <begin position="367"/>
        <end position="378"/>
    </location>
</feature>
<keyword evidence="3" id="KW-1185">Reference proteome</keyword>
<proteinExistence type="predicted"/>
<evidence type="ECO:0008006" key="4">
    <source>
        <dbReference type="Google" id="ProtNLM"/>
    </source>
</evidence>
<name>A0A9W6QPM8_9PSEU</name>
<evidence type="ECO:0000313" key="2">
    <source>
        <dbReference type="EMBL" id="GLW92323.1"/>
    </source>
</evidence>
<organism evidence="2 3">
    <name type="scientific">Actinokineospora globicatena</name>
    <dbReference type="NCBI Taxonomy" id="103729"/>
    <lineage>
        <taxon>Bacteria</taxon>
        <taxon>Bacillati</taxon>
        <taxon>Actinomycetota</taxon>
        <taxon>Actinomycetes</taxon>
        <taxon>Pseudonocardiales</taxon>
        <taxon>Pseudonocardiaceae</taxon>
        <taxon>Actinokineospora</taxon>
    </lineage>
</organism>
<dbReference type="RefSeq" id="WP_285610923.1">
    <property type="nucleotide sequence ID" value="NZ_BSSD01000004.1"/>
</dbReference>